<feature type="transmembrane region" description="Helical" evidence="7">
    <location>
        <begin position="148"/>
        <end position="168"/>
    </location>
</feature>
<accession>A0A1V9FEF0</accession>
<dbReference type="PANTHER" id="PTHR30589">
    <property type="entry name" value="PROLIPOPROTEIN DIACYLGLYCERYL TRANSFERASE"/>
    <property type="match status" value="1"/>
</dbReference>
<protein>
    <recommendedName>
        <fullName evidence="10">Diacylglyceryl transferase</fullName>
    </recommendedName>
</protein>
<keyword evidence="2" id="KW-1003">Cell membrane</keyword>
<evidence type="ECO:0000256" key="7">
    <source>
        <dbReference type="SAM" id="Phobius"/>
    </source>
</evidence>
<reference evidence="9" key="1">
    <citation type="submission" date="2016-04" db="EMBL/GenBank/DDBJ databases">
        <authorList>
            <person name="Chen L."/>
            <person name="Zhuang W."/>
            <person name="Wang G."/>
        </authorList>
    </citation>
    <scope>NUCLEOTIDE SEQUENCE [LARGE SCALE GENOMIC DNA]</scope>
    <source>
        <strain evidence="9">208</strain>
    </source>
</reference>
<keyword evidence="9" id="KW-1185">Reference proteome</keyword>
<feature type="transmembrane region" description="Helical" evidence="7">
    <location>
        <begin position="285"/>
        <end position="305"/>
    </location>
</feature>
<evidence type="ECO:0000256" key="6">
    <source>
        <dbReference type="ARBA" id="ARBA00023136"/>
    </source>
</evidence>
<keyword evidence="4 7" id="KW-0812">Transmembrane</keyword>
<dbReference type="RefSeq" id="WP_081168242.1">
    <property type="nucleotide sequence ID" value="NZ_LWBP01000197.1"/>
</dbReference>
<dbReference type="STRING" id="550983.A4R26_25525"/>
<evidence type="ECO:0000256" key="4">
    <source>
        <dbReference type="ARBA" id="ARBA00022692"/>
    </source>
</evidence>
<organism evidence="8 9">
    <name type="scientific">Niastella populi</name>
    <dbReference type="NCBI Taxonomy" id="550983"/>
    <lineage>
        <taxon>Bacteria</taxon>
        <taxon>Pseudomonadati</taxon>
        <taxon>Bacteroidota</taxon>
        <taxon>Chitinophagia</taxon>
        <taxon>Chitinophagales</taxon>
        <taxon>Chitinophagaceae</taxon>
        <taxon>Niastella</taxon>
    </lineage>
</organism>
<name>A0A1V9FEF0_9BACT</name>
<evidence type="ECO:0000256" key="3">
    <source>
        <dbReference type="ARBA" id="ARBA00022679"/>
    </source>
</evidence>
<dbReference type="GO" id="GO:0042158">
    <property type="term" value="P:lipoprotein biosynthetic process"/>
    <property type="evidence" value="ECO:0007669"/>
    <property type="project" value="InterPro"/>
</dbReference>
<dbReference type="Pfam" id="PF01790">
    <property type="entry name" value="LGT"/>
    <property type="match status" value="1"/>
</dbReference>
<keyword evidence="5 7" id="KW-1133">Transmembrane helix</keyword>
<evidence type="ECO:0008006" key="10">
    <source>
        <dbReference type="Google" id="ProtNLM"/>
    </source>
</evidence>
<dbReference type="GO" id="GO:0008961">
    <property type="term" value="F:phosphatidylglycerol-prolipoprotein diacylglyceryl transferase activity"/>
    <property type="evidence" value="ECO:0007669"/>
    <property type="project" value="InterPro"/>
</dbReference>
<dbReference type="InterPro" id="IPR001640">
    <property type="entry name" value="Lgt"/>
</dbReference>
<proteinExistence type="inferred from homology"/>
<evidence type="ECO:0000256" key="1">
    <source>
        <dbReference type="ARBA" id="ARBA00007150"/>
    </source>
</evidence>
<feature type="transmembrane region" description="Helical" evidence="7">
    <location>
        <begin position="119"/>
        <end position="136"/>
    </location>
</feature>
<evidence type="ECO:0000256" key="2">
    <source>
        <dbReference type="ARBA" id="ARBA00022475"/>
    </source>
</evidence>
<evidence type="ECO:0000313" key="8">
    <source>
        <dbReference type="EMBL" id="OQP56712.1"/>
    </source>
</evidence>
<feature type="transmembrane region" description="Helical" evidence="7">
    <location>
        <begin position="317"/>
        <end position="337"/>
    </location>
</feature>
<dbReference type="Proteomes" id="UP000192276">
    <property type="component" value="Unassembled WGS sequence"/>
</dbReference>
<feature type="transmembrane region" description="Helical" evidence="7">
    <location>
        <begin position="254"/>
        <end position="273"/>
    </location>
</feature>
<evidence type="ECO:0000313" key="9">
    <source>
        <dbReference type="Proteomes" id="UP000192276"/>
    </source>
</evidence>
<feature type="transmembrane region" description="Helical" evidence="7">
    <location>
        <begin position="175"/>
        <end position="194"/>
    </location>
</feature>
<sequence>MITPFGLFLLLGFVAAYVTFRLEYRRKEAEGIIKPFAAPTRIVHPLLWGLAGFIAGAKLVYWWQHRYQYIGTPQDFIFSLRGNLIAGLVCGLAVWLIAKRRSSPKTVTEVVHPYQLMDRLLLYCGLFGFAGAVLFAKLEDAAAHRSIVAFNGLNYYGGLIAGALTYLYINKRYGIRAAIAADIGSPGMMLAYAVGRIGCHVAGDGDWGIVNEQTKPVWLPAWLWTSRYAHNSAHQGIYIPGCTGSNCTILPEPVYPTPLYEAIICFGLFLLLWKLRRSIKIPGNLFAYFAILNGVERFAIEFIRVNPRYAIGPWNLSQAQIIAVGWMLTGLTVLLLFQRKNSSTILP</sequence>
<keyword evidence="6 7" id="KW-0472">Membrane</keyword>
<feature type="transmembrane region" description="Helical" evidence="7">
    <location>
        <begin position="6"/>
        <end position="24"/>
    </location>
</feature>
<dbReference type="EMBL" id="LWBP01000197">
    <property type="protein sequence ID" value="OQP56712.1"/>
    <property type="molecule type" value="Genomic_DNA"/>
</dbReference>
<dbReference type="AlphaFoldDB" id="A0A1V9FEF0"/>
<comment type="similarity">
    <text evidence="1">Belongs to the Lgt family.</text>
</comment>
<keyword evidence="3" id="KW-0808">Transferase</keyword>
<evidence type="ECO:0000256" key="5">
    <source>
        <dbReference type="ARBA" id="ARBA00022989"/>
    </source>
</evidence>
<gene>
    <name evidence="8" type="ORF">A4R26_25525</name>
</gene>
<dbReference type="OrthoDB" id="871140at2"/>
<feature type="transmembrane region" description="Helical" evidence="7">
    <location>
        <begin position="76"/>
        <end position="98"/>
    </location>
</feature>
<dbReference type="GO" id="GO:0005886">
    <property type="term" value="C:plasma membrane"/>
    <property type="evidence" value="ECO:0007669"/>
    <property type="project" value="InterPro"/>
</dbReference>
<feature type="transmembrane region" description="Helical" evidence="7">
    <location>
        <begin position="45"/>
        <end position="64"/>
    </location>
</feature>
<comment type="caution">
    <text evidence="8">The sequence shown here is derived from an EMBL/GenBank/DDBJ whole genome shotgun (WGS) entry which is preliminary data.</text>
</comment>
<dbReference type="PANTHER" id="PTHR30589:SF0">
    <property type="entry name" value="PHOSPHATIDYLGLYCEROL--PROLIPOPROTEIN DIACYLGLYCERYL TRANSFERASE"/>
    <property type="match status" value="1"/>
</dbReference>